<dbReference type="PANTHER" id="PTHR10794:SF63">
    <property type="entry name" value="ALPHA_BETA HYDROLASE 1, ISOFORM A"/>
    <property type="match status" value="1"/>
</dbReference>
<proteinExistence type="inferred from homology"/>
<comment type="caution">
    <text evidence="3">The sequence shown here is derived from an EMBL/GenBank/DDBJ whole genome shotgun (WGS) entry which is preliminary data.</text>
</comment>
<dbReference type="EMBL" id="JALLPJ020000365">
    <property type="protein sequence ID" value="KAL3794220.1"/>
    <property type="molecule type" value="Genomic_DNA"/>
</dbReference>
<feature type="region of interest" description="Disordered" evidence="2">
    <location>
        <begin position="217"/>
        <end position="240"/>
    </location>
</feature>
<dbReference type="InterPro" id="IPR029058">
    <property type="entry name" value="AB_hydrolase_fold"/>
</dbReference>
<dbReference type="Gene3D" id="3.40.50.1820">
    <property type="entry name" value="alpha/beta hydrolase"/>
    <property type="match status" value="1"/>
</dbReference>
<evidence type="ECO:0000313" key="3">
    <source>
        <dbReference type="EMBL" id="KAL3794220.1"/>
    </source>
</evidence>
<protein>
    <recommendedName>
        <fullName evidence="5">AB hydrolase-1 domain-containing protein</fullName>
    </recommendedName>
</protein>
<feature type="compositionally biased region" description="Polar residues" evidence="2">
    <location>
        <begin position="169"/>
        <end position="186"/>
    </location>
</feature>
<accession>A0ABD3Q7X1</accession>
<dbReference type="AlphaFoldDB" id="A0ABD3Q7X1"/>
<evidence type="ECO:0000256" key="2">
    <source>
        <dbReference type="SAM" id="MobiDB-lite"/>
    </source>
</evidence>
<gene>
    <name evidence="3" type="ORF">ACHAWO_006464</name>
</gene>
<evidence type="ECO:0000256" key="1">
    <source>
        <dbReference type="ARBA" id="ARBA00010884"/>
    </source>
</evidence>
<comment type="similarity">
    <text evidence="1">Belongs to the AB hydrolase superfamily. AB hydrolase 4 family.</text>
</comment>
<keyword evidence="4" id="KW-1185">Reference proteome</keyword>
<evidence type="ECO:0008006" key="5">
    <source>
        <dbReference type="Google" id="ProtNLM"/>
    </source>
</evidence>
<evidence type="ECO:0000313" key="4">
    <source>
        <dbReference type="Proteomes" id="UP001530400"/>
    </source>
</evidence>
<sequence>MPFTKDDFLVALDLPEEHPYVIDSGDEAEELKPWSVADYFGSVTLKKSVNRDRSIQCPEHSSQSRWENTRLYECSSSSSSSAGDYNNKVLNADKVSFFQEIKPCLTSMCRMAILLWAPVILLLCIKRLTTPHRHHSEPKTEAPGSSSKWTARNCTFGVTVTKKNALVKENQSSDANQTSLNESESINKSTPAMPFFANFISVISCSTPMFSIEDKVDKRQPNSGPFDKHMTRHQSSSMSTGDCNCTGVGDPLSYIIALIVSAIIMTDAMYILQFSETSLLSLHILIIAIGTKRLGPKAALLIALPITSMSLFTMQRQDHDLPTIQPGLYYSHSHPIISKAVESYWPIESRTYEGKGTPWMLTGDTRTGLPFLLYSIPNVQYTRRWVPLPEEKEALILDIAFPDGAIEDDNIYLVVHGINGHSNEGYVLDFANQQIRSGNIVAVMVTRGLMDSPVLGQNLLHFARTSDLAATARALKSAITKMKGRSMDDSDDRPMLTGIGYSMGAITLANYVARSGKDCALDAAVGFSGALDTREQVTFKRSASLWQPFIAKAMRDTMVNKYMKQIENKFDHDQYNEMMRAESLIDLDRSFFAPYNNYNGLDDYYSNTGAMGDFENFDGNQGRIANVSIPLLMVQSLDDPVGTWRAFHEPNKVVETGSGNTIILFTEKGGHVGWPLGLNPRQHGWSWMNDLASSFTNAILQSRHDLREHQ</sequence>
<organism evidence="3 4">
    <name type="scientific">Cyclotella atomus</name>
    <dbReference type="NCBI Taxonomy" id="382360"/>
    <lineage>
        <taxon>Eukaryota</taxon>
        <taxon>Sar</taxon>
        <taxon>Stramenopiles</taxon>
        <taxon>Ochrophyta</taxon>
        <taxon>Bacillariophyta</taxon>
        <taxon>Coscinodiscophyceae</taxon>
        <taxon>Thalassiosirophycidae</taxon>
        <taxon>Stephanodiscales</taxon>
        <taxon>Stephanodiscaceae</taxon>
        <taxon>Cyclotella</taxon>
    </lineage>
</organism>
<feature type="region of interest" description="Disordered" evidence="2">
    <location>
        <begin position="167"/>
        <end position="186"/>
    </location>
</feature>
<dbReference type="SUPFAM" id="SSF53474">
    <property type="entry name" value="alpha/beta-Hydrolases"/>
    <property type="match status" value="1"/>
</dbReference>
<name>A0ABD3Q7X1_9STRA</name>
<dbReference type="PANTHER" id="PTHR10794">
    <property type="entry name" value="ABHYDROLASE DOMAIN-CONTAINING PROTEIN"/>
    <property type="match status" value="1"/>
</dbReference>
<reference evidence="3 4" key="1">
    <citation type="submission" date="2024-10" db="EMBL/GenBank/DDBJ databases">
        <title>Updated reference genomes for cyclostephanoid diatoms.</title>
        <authorList>
            <person name="Roberts W.R."/>
            <person name="Alverson A.J."/>
        </authorList>
    </citation>
    <scope>NUCLEOTIDE SEQUENCE [LARGE SCALE GENOMIC DNA]</scope>
    <source>
        <strain evidence="3 4">AJA010-31</strain>
    </source>
</reference>
<dbReference type="Proteomes" id="UP001530400">
    <property type="component" value="Unassembled WGS sequence"/>
</dbReference>
<dbReference type="InterPro" id="IPR050960">
    <property type="entry name" value="AB_hydrolase_4_sf"/>
</dbReference>